<feature type="compositionally biased region" description="Basic and acidic residues" evidence="2">
    <location>
        <begin position="709"/>
        <end position="726"/>
    </location>
</feature>
<dbReference type="AlphaFoldDB" id="A0AAD2DPQ0"/>
<evidence type="ECO:0000313" key="4">
    <source>
        <dbReference type="EMBL" id="CAI9759161.1"/>
    </source>
</evidence>
<dbReference type="InterPro" id="IPR002483">
    <property type="entry name" value="PWI_dom"/>
</dbReference>
<feature type="compositionally biased region" description="Basic residues" evidence="2">
    <location>
        <begin position="339"/>
        <end position="370"/>
    </location>
</feature>
<reference evidence="4" key="1">
    <citation type="submission" date="2023-05" db="EMBL/GenBank/DDBJ databases">
        <authorList>
            <person name="Huff M."/>
        </authorList>
    </citation>
    <scope>NUCLEOTIDE SEQUENCE</scope>
</reference>
<proteinExistence type="predicted"/>
<feature type="compositionally biased region" description="Basic and acidic residues" evidence="2">
    <location>
        <begin position="158"/>
        <end position="172"/>
    </location>
</feature>
<keyword evidence="1" id="KW-0507">mRNA processing</keyword>
<dbReference type="InterPro" id="IPR052225">
    <property type="entry name" value="Ser/Arg_repetitive_matrix"/>
</dbReference>
<feature type="compositionally biased region" description="Basic and acidic residues" evidence="2">
    <location>
        <begin position="524"/>
        <end position="550"/>
    </location>
</feature>
<dbReference type="PANTHER" id="PTHR23148:SF0">
    <property type="entry name" value="SERINE_ARGININE REPETITIVE MATRIX PROTEIN 1"/>
    <property type="match status" value="1"/>
</dbReference>
<dbReference type="PROSITE" id="PS51025">
    <property type="entry name" value="PWI"/>
    <property type="match status" value="1"/>
</dbReference>
<feature type="compositionally biased region" description="Low complexity" evidence="2">
    <location>
        <begin position="303"/>
        <end position="312"/>
    </location>
</feature>
<evidence type="ECO:0000256" key="2">
    <source>
        <dbReference type="SAM" id="MobiDB-lite"/>
    </source>
</evidence>
<feature type="compositionally biased region" description="Low complexity" evidence="2">
    <location>
        <begin position="328"/>
        <end position="338"/>
    </location>
</feature>
<name>A0AAD2DPQ0_9LAMI</name>
<dbReference type="GO" id="GO:0006397">
    <property type="term" value="P:mRNA processing"/>
    <property type="evidence" value="ECO:0007669"/>
    <property type="project" value="UniProtKB-KW"/>
</dbReference>
<feature type="compositionally biased region" description="Basic and acidic residues" evidence="2">
    <location>
        <begin position="641"/>
        <end position="650"/>
    </location>
</feature>
<accession>A0AAD2DPQ0</accession>
<feature type="region of interest" description="Disordered" evidence="2">
    <location>
        <begin position="597"/>
        <end position="726"/>
    </location>
</feature>
<dbReference type="SUPFAM" id="SSF101233">
    <property type="entry name" value="PWI domain"/>
    <property type="match status" value="1"/>
</dbReference>
<feature type="domain" description="PWI" evidence="3">
    <location>
        <begin position="27"/>
        <end position="125"/>
    </location>
</feature>
<feature type="compositionally biased region" description="Basic and acidic residues" evidence="2">
    <location>
        <begin position="446"/>
        <end position="460"/>
    </location>
</feature>
<feature type="compositionally biased region" description="Polar residues" evidence="2">
    <location>
        <begin position="511"/>
        <end position="523"/>
    </location>
</feature>
<dbReference type="EMBL" id="OU503039">
    <property type="protein sequence ID" value="CAI9759161.1"/>
    <property type="molecule type" value="Genomic_DNA"/>
</dbReference>
<dbReference type="Gene3D" id="1.20.1390.10">
    <property type="entry name" value="PWI domain"/>
    <property type="match status" value="1"/>
</dbReference>
<feature type="compositionally biased region" description="Low complexity" evidence="2">
    <location>
        <begin position="408"/>
        <end position="417"/>
    </location>
</feature>
<dbReference type="Proteomes" id="UP000834106">
    <property type="component" value="Chromosome 4"/>
</dbReference>
<feature type="compositionally biased region" description="Low complexity" evidence="2">
    <location>
        <begin position="210"/>
        <end position="224"/>
    </location>
</feature>
<dbReference type="PANTHER" id="PTHR23148">
    <property type="entry name" value="SERINE/ARGININE REGULATED NUCLEAR MATRIX PROTEIN"/>
    <property type="match status" value="1"/>
</dbReference>
<feature type="compositionally biased region" description="Basic and acidic residues" evidence="2">
    <location>
        <begin position="477"/>
        <end position="487"/>
    </location>
</feature>
<feature type="compositionally biased region" description="Low complexity" evidence="2">
    <location>
        <begin position="371"/>
        <end position="381"/>
    </location>
</feature>
<evidence type="ECO:0000259" key="3">
    <source>
        <dbReference type="PROSITE" id="PS51025"/>
    </source>
</evidence>
<feature type="region of interest" description="Disordered" evidence="2">
    <location>
        <begin position="158"/>
        <end position="568"/>
    </location>
</feature>
<evidence type="ECO:0000313" key="5">
    <source>
        <dbReference type="Proteomes" id="UP000834106"/>
    </source>
</evidence>
<feature type="compositionally biased region" description="Basic and acidic residues" evidence="2">
    <location>
        <begin position="597"/>
        <end position="614"/>
    </location>
</feature>
<dbReference type="Pfam" id="PF01480">
    <property type="entry name" value="PWI"/>
    <property type="match status" value="1"/>
</dbReference>
<dbReference type="GO" id="GO:0003723">
    <property type="term" value="F:RNA binding"/>
    <property type="evidence" value="ECO:0007669"/>
    <property type="project" value="TreeGrafter"/>
</dbReference>
<dbReference type="GO" id="GO:0005681">
    <property type="term" value="C:spliceosomal complex"/>
    <property type="evidence" value="ECO:0007669"/>
    <property type="project" value="TreeGrafter"/>
</dbReference>
<sequence>MSGGFFRGTTADQDTRFSNKKAKLLKSQKFASELEHLVDMAKVKMDVMKPWIAKRVTELIGFEDEVLINFIYGLLEGKEVNGKEVQISLTGFMERNTGKFMKELWSLLLSAQKNVSGVPQQFLDAKEEETKKKKAETDRITNEIQRKKDKEKQELELELEKDKMDGDGDISRYKNAGPELNSKHDSRSSSPQSADEKARRERNGRRGRSRVSQSPESADRSPSSSERRRSRSLFRSPPPRGRSISLERPHHSSPRQSGTPSRRLSPHHSPPPRSRSPFHRRSRSPLRRRSRSPMWRRSRTPIRRSPVQYRSRSPVRRRSPSPVRRRTPSPLQQRSPSPLHRRSPYPPRRRSPYPPRRRSPSPVRRRHRRSPSTPRRQSISPIQRRFPVPQRRSITPVKRRSPSVQECSSASPSSLSPVRRRSLKSQKSPLPSPREAIRPLVSLRSPQRDMLDRNDKHGRVLDPSPSLHKSPSVSEVSGERSHNEQRRSSSPYRRRERIILPESPNPLPKGTGSNPHPDSSGTSADDREIGEHTFRSSEKNSPSRDRHKDSLGFADHVKSRKPHLTNSEKLPERVDCIVNRAQQESLPIHKGTVLRVGGKESHVDDTKGSDRYPELKVLPKVSRADELNAQSGSMGFDSEETDKHKTEVKEKKRKHKKSERKEKESDGYSTYDSYDERKEAKRRKKEEKRLRKEERHRLREERHRRRKEKHAEKLKLKSLDTAEMEK</sequence>
<evidence type="ECO:0000256" key="1">
    <source>
        <dbReference type="ARBA" id="ARBA00022664"/>
    </source>
</evidence>
<dbReference type="InterPro" id="IPR036483">
    <property type="entry name" value="PWI_dom_sf"/>
</dbReference>
<feature type="compositionally biased region" description="Basic residues" evidence="2">
    <location>
        <begin position="276"/>
        <end position="302"/>
    </location>
</feature>
<keyword evidence="5" id="KW-1185">Reference proteome</keyword>
<dbReference type="GO" id="GO:0048024">
    <property type="term" value="P:regulation of mRNA splicing, via spliceosome"/>
    <property type="evidence" value="ECO:0007669"/>
    <property type="project" value="TreeGrafter"/>
</dbReference>
<gene>
    <name evidence="4" type="ORF">FPE_LOCUS6591</name>
</gene>
<organism evidence="4 5">
    <name type="scientific">Fraxinus pennsylvanica</name>
    <dbReference type="NCBI Taxonomy" id="56036"/>
    <lineage>
        <taxon>Eukaryota</taxon>
        <taxon>Viridiplantae</taxon>
        <taxon>Streptophyta</taxon>
        <taxon>Embryophyta</taxon>
        <taxon>Tracheophyta</taxon>
        <taxon>Spermatophyta</taxon>
        <taxon>Magnoliopsida</taxon>
        <taxon>eudicotyledons</taxon>
        <taxon>Gunneridae</taxon>
        <taxon>Pentapetalae</taxon>
        <taxon>asterids</taxon>
        <taxon>lamiids</taxon>
        <taxon>Lamiales</taxon>
        <taxon>Oleaceae</taxon>
        <taxon>Oleeae</taxon>
        <taxon>Fraxinus</taxon>
    </lineage>
</organism>
<protein>
    <recommendedName>
        <fullName evidence="3">PWI domain-containing protein</fullName>
    </recommendedName>
</protein>
<feature type="compositionally biased region" description="Basic and acidic residues" evidence="2">
    <location>
        <begin position="687"/>
        <end position="701"/>
    </location>
</feature>
<feature type="compositionally biased region" description="Basic residues" evidence="2">
    <location>
        <begin position="313"/>
        <end position="327"/>
    </location>
</feature>
<dbReference type="SMART" id="SM00311">
    <property type="entry name" value="PWI"/>
    <property type="match status" value="1"/>
</dbReference>